<dbReference type="PANTHER" id="PTHR45138:SF9">
    <property type="entry name" value="DIGUANYLATE CYCLASE DGCM-RELATED"/>
    <property type="match status" value="1"/>
</dbReference>
<dbReference type="CDD" id="cd01949">
    <property type="entry name" value="GGDEF"/>
    <property type="match status" value="1"/>
</dbReference>
<evidence type="ECO:0000313" key="6">
    <source>
        <dbReference type="EMBL" id="MBD8528083.1"/>
    </source>
</evidence>
<reference evidence="6 7" key="1">
    <citation type="submission" date="2020-09" db="EMBL/GenBank/DDBJ databases">
        <title>Pseudoxanthomonas sp. CAU 1598 isolated from sand of Yaerae Beach.</title>
        <authorList>
            <person name="Kim W."/>
        </authorList>
    </citation>
    <scope>NUCLEOTIDE SEQUENCE [LARGE SCALE GENOMIC DNA]</scope>
    <source>
        <strain evidence="6 7">CAU 1598</strain>
    </source>
</reference>
<comment type="catalytic activity">
    <reaction evidence="3">
        <text>2 GTP = 3',3'-c-di-GMP + 2 diphosphate</text>
        <dbReference type="Rhea" id="RHEA:24898"/>
        <dbReference type="ChEBI" id="CHEBI:33019"/>
        <dbReference type="ChEBI" id="CHEBI:37565"/>
        <dbReference type="ChEBI" id="CHEBI:58805"/>
        <dbReference type="EC" id="2.7.7.65"/>
    </reaction>
</comment>
<gene>
    <name evidence="6" type="ORF">IFO71_20230</name>
</gene>
<protein>
    <recommendedName>
        <fullName evidence="2">diguanylate cyclase</fullName>
        <ecNumber evidence="2">2.7.7.65</ecNumber>
    </recommendedName>
</protein>
<dbReference type="GO" id="GO:0005886">
    <property type="term" value="C:plasma membrane"/>
    <property type="evidence" value="ECO:0007669"/>
    <property type="project" value="TreeGrafter"/>
</dbReference>
<dbReference type="GO" id="GO:0043709">
    <property type="term" value="P:cell adhesion involved in single-species biofilm formation"/>
    <property type="evidence" value="ECO:0007669"/>
    <property type="project" value="TreeGrafter"/>
</dbReference>
<keyword evidence="4" id="KW-1133">Transmembrane helix</keyword>
<evidence type="ECO:0000256" key="4">
    <source>
        <dbReference type="SAM" id="Phobius"/>
    </source>
</evidence>
<proteinExistence type="predicted"/>
<feature type="domain" description="GGDEF" evidence="5">
    <location>
        <begin position="205"/>
        <end position="344"/>
    </location>
</feature>
<dbReference type="SUPFAM" id="SSF55073">
    <property type="entry name" value="Nucleotide cyclase"/>
    <property type="match status" value="1"/>
</dbReference>
<feature type="transmembrane region" description="Helical" evidence="4">
    <location>
        <begin position="164"/>
        <end position="183"/>
    </location>
</feature>
<dbReference type="Pfam" id="PF00990">
    <property type="entry name" value="GGDEF"/>
    <property type="match status" value="1"/>
</dbReference>
<dbReference type="SMART" id="SM00267">
    <property type="entry name" value="GGDEF"/>
    <property type="match status" value="1"/>
</dbReference>
<comment type="caution">
    <text evidence="6">The sequence shown here is derived from an EMBL/GenBank/DDBJ whole genome shotgun (WGS) entry which is preliminary data.</text>
</comment>
<keyword evidence="4" id="KW-0472">Membrane</keyword>
<dbReference type="InterPro" id="IPR050469">
    <property type="entry name" value="Diguanylate_Cyclase"/>
</dbReference>
<dbReference type="PROSITE" id="PS50887">
    <property type="entry name" value="GGDEF"/>
    <property type="match status" value="1"/>
</dbReference>
<dbReference type="Proteomes" id="UP000613768">
    <property type="component" value="Unassembled WGS sequence"/>
</dbReference>
<accession>A0AAW3ZQT0</accession>
<organism evidence="6 7">
    <name type="scientific">Pseudomarimonas arenosa</name>
    <dbReference type="NCBI Taxonomy" id="2774145"/>
    <lineage>
        <taxon>Bacteria</taxon>
        <taxon>Pseudomonadati</taxon>
        <taxon>Pseudomonadota</taxon>
        <taxon>Gammaproteobacteria</taxon>
        <taxon>Lysobacterales</taxon>
        <taxon>Lysobacteraceae</taxon>
        <taxon>Pseudomarimonas</taxon>
    </lineage>
</organism>
<keyword evidence="7" id="KW-1185">Reference proteome</keyword>
<dbReference type="InterPro" id="IPR000160">
    <property type="entry name" value="GGDEF_dom"/>
</dbReference>
<evidence type="ECO:0000259" key="5">
    <source>
        <dbReference type="PROSITE" id="PS50887"/>
    </source>
</evidence>
<comment type="cofactor">
    <cofactor evidence="1">
        <name>Mg(2+)</name>
        <dbReference type="ChEBI" id="CHEBI:18420"/>
    </cofactor>
</comment>
<dbReference type="Gene3D" id="3.30.70.270">
    <property type="match status" value="1"/>
</dbReference>
<evidence type="ECO:0000256" key="2">
    <source>
        <dbReference type="ARBA" id="ARBA00012528"/>
    </source>
</evidence>
<evidence type="ECO:0000313" key="7">
    <source>
        <dbReference type="Proteomes" id="UP000613768"/>
    </source>
</evidence>
<dbReference type="EMBL" id="JACYTR010000081">
    <property type="protein sequence ID" value="MBD8528083.1"/>
    <property type="molecule type" value="Genomic_DNA"/>
</dbReference>
<dbReference type="GO" id="GO:0052621">
    <property type="term" value="F:diguanylate cyclase activity"/>
    <property type="evidence" value="ECO:0007669"/>
    <property type="project" value="UniProtKB-EC"/>
</dbReference>
<dbReference type="GO" id="GO:1902201">
    <property type="term" value="P:negative regulation of bacterial-type flagellum-dependent cell motility"/>
    <property type="evidence" value="ECO:0007669"/>
    <property type="project" value="TreeGrafter"/>
</dbReference>
<keyword evidence="4" id="KW-0812">Transmembrane</keyword>
<dbReference type="AlphaFoldDB" id="A0AAW3ZQT0"/>
<dbReference type="PANTHER" id="PTHR45138">
    <property type="entry name" value="REGULATORY COMPONENTS OF SENSORY TRANSDUCTION SYSTEM"/>
    <property type="match status" value="1"/>
</dbReference>
<evidence type="ECO:0000256" key="1">
    <source>
        <dbReference type="ARBA" id="ARBA00001946"/>
    </source>
</evidence>
<dbReference type="InterPro" id="IPR043128">
    <property type="entry name" value="Rev_trsase/Diguanyl_cyclase"/>
</dbReference>
<dbReference type="InterPro" id="IPR029787">
    <property type="entry name" value="Nucleotide_cyclase"/>
</dbReference>
<sequence length="344" mass="37706">MSQLGWAPLLLAAACALALGFRRYRLAWAALLLAVFDLALQSPEPRAQLAGLRFLPWVLLLAVSLPEGRLLSRRHAALAVFCLLLLGSALDAPEALFYSLSDFLAWPFHSWRPERSAQMFIGLAAGVALARWVWRGSEFELGLCLALLTGLPACRWGGSDVWLSVAALLLMLAILHGSHRMAFADQLTGLPNRRALDETLSRLSGEYALAMIDIDHFKSFNDSHGHDAGDRVLQAVAKLLRRHAGGEAFRFGGEEFCVVYPGRRSQNAMHSLEAARVALESRQIEVKSAGKKGPPRPKQVQVTMSAGLATRSDEKRQAHDVLQAADQALYKAKKAGRNKVINSR</sequence>
<dbReference type="RefSeq" id="WP_192031504.1">
    <property type="nucleotide sequence ID" value="NZ_JACYTR010000081.1"/>
</dbReference>
<dbReference type="NCBIfam" id="TIGR00254">
    <property type="entry name" value="GGDEF"/>
    <property type="match status" value="1"/>
</dbReference>
<feature type="transmembrane region" description="Helical" evidence="4">
    <location>
        <begin position="77"/>
        <end position="97"/>
    </location>
</feature>
<dbReference type="EC" id="2.7.7.65" evidence="2"/>
<evidence type="ECO:0000256" key="3">
    <source>
        <dbReference type="ARBA" id="ARBA00034247"/>
    </source>
</evidence>
<dbReference type="FunFam" id="3.30.70.270:FF:000001">
    <property type="entry name" value="Diguanylate cyclase domain protein"/>
    <property type="match status" value="1"/>
</dbReference>
<name>A0AAW3ZQT0_9GAMM</name>